<evidence type="ECO:0000313" key="1">
    <source>
        <dbReference type="EMBL" id="QUY36852.1"/>
    </source>
</evidence>
<gene>
    <name evidence="1" type="ORF">H2677_01160</name>
</gene>
<sequence length="150" mass="17127">MHINPDHFLETSLGRVFTPERNQTAWEKCFNVLKHEILFNPKIQKIYVLIGAQAAGKSSWAENKIKNEPNNIVFDAILVQKMERASIIRIANQHNIECIAVMFRTPLSVCLERNSKRNPDTKVDEQALKNVFAALEAPSLDEGFRNIILV</sequence>
<dbReference type="Proteomes" id="UP000679388">
    <property type="component" value="Chromosome"/>
</dbReference>
<dbReference type="RefSeq" id="WP_212638983.1">
    <property type="nucleotide sequence ID" value="NZ_CP059558.1"/>
</dbReference>
<dbReference type="Pfam" id="PF13671">
    <property type="entry name" value="AAA_33"/>
    <property type="match status" value="1"/>
</dbReference>
<protein>
    <submittedName>
        <fullName evidence="1">AAA family ATPase</fullName>
    </submittedName>
</protein>
<proteinExistence type="predicted"/>
<dbReference type="EMBL" id="CP059558">
    <property type="protein sequence ID" value="QUY36852.1"/>
    <property type="molecule type" value="Genomic_DNA"/>
</dbReference>
<dbReference type="GeneID" id="70091099"/>
<name>A0AAX1MH69_ACIJU</name>
<accession>A0AAX1MH69</accession>
<evidence type="ECO:0000313" key="2">
    <source>
        <dbReference type="Proteomes" id="UP000679388"/>
    </source>
</evidence>
<dbReference type="Gene3D" id="3.40.50.300">
    <property type="entry name" value="P-loop containing nucleotide triphosphate hydrolases"/>
    <property type="match status" value="1"/>
</dbReference>
<reference evidence="1" key="1">
    <citation type="submission" date="2020-07" db="EMBL/GenBank/DDBJ databases">
        <title>Acinetobacter junii strain YR7 chromosome and plasmid pNDM-YR7.</title>
        <authorList>
            <person name="Tang B."/>
        </authorList>
    </citation>
    <scope>NUCLEOTIDE SEQUENCE</scope>
    <source>
        <strain evidence="1">YR7</strain>
    </source>
</reference>
<dbReference type="SUPFAM" id="SSF52540">
    <property type="entry name" value="P-loop containing nucleoside triphosphate hydrolases"/>
    <property type="match status" value="1"/>
</dbReference>
<organism evidence="1 2">
    <name type="scientific">Acinetobacter junii</name>
    <dbReference type="NCBI Taxonomy" id="40215"/>
    <lineage>
        <taxon>Bacteria</taxon>
        <taxon>Pseudomonadati</taxon>
        <taxon>Pseudomonadota</taxon>
        <taxon>Gammaproteobacteria</taxon>
        <taxon>Moraxellales</taxon>
        <taxon>Moraxellaceae</taxon>
        <taxon>Acinetobacter</taxon>
    </lineage>
</organism>
<dbReference type="AlphaFoldDB" id="A0AAX1MH69"/>
<dbReference type="InterPro" id="IPR027417">
    <property type="entry name" value="P-loop_NTPase"/>
</dbReference>